<accession>A0ABM6WQ80</accession>
<proteinExistence type="predicted"/>
<gene>
    <name evidence="2" type="ORF">DPM13_05260</name>
</gene>
<protein>
    <submittedName>
        <fullName evidence="2">Uncharacterized protein</fullName>
    </submittedName>
</protein>
<dbReference type="Proteomes" id="UP000249922">
    <property type="component" value="Chromosome"/>
</dbReference>
<keyword evidence="1" id="KW-1133">Transmembrane helix</keyword>
<keyword evidence="3" id="KW-1185">Reference proteome</keyword>
<sequence>MVPARRGGYAAGFGLAVMLALAFLALYALAPRLPAGQDGGGALGALRDGVDQLRLWLHGLLTAG</sequence>
<feature type="transmembrane region" description="Helical" evidence="1">
    <location>
        <begin position="7"/>
        <end position="30"/>
    </location>
</feature>
<evidence type="ECO:0000313" key="2">
    <source>
        <dbReference type="EMBL" id="AWX92787.1"/>
    </source>
</evidence>
<evidence type="ECO:0000256" key="1">
    <source>
        <dbReference type="SAM" id="Phobius"/>
    </source>
</evidence>
<reference evidence="2 3" key="1">
    <citation type="submission" date="2018-06" db="EMBL/GenBank/DDBJ databases">
        <title>Complete genome sequence of Paracoccus mutanolyticus strain RSP-02 isolated from cellulosic waste.</title>
        <authorList>
            <person name="Amrutha R.N."/>
            <person name="Shrivastav A."/>
            <person name="Buddana S.K."/>
            <person name="Deshpande U."/>
            <person name="Prakasham R.S."/>
        </authorList>
    </citation>
    <scope>NUCLEOTIDE SEQUENCE [LARGE SCALE GENOMIC DNA]</scope>
    <source>
        <strain evidence="2 3">RSP-02</strain>
    </source>
</reference>
<evidence type="ECO:0000313" key="3">
    <source>
        <dbReference type="Proteomes" id="UP000249922"/>
    </source>
</evidence>
<dbReference type="EMBL" id="CP030239">
    <property type="protein sequence ID" value="AWX92787.1"/>
    <property type="molecule type" value="Genomic_DNA"/>
</dbReference>
<organism evidence="2 3">
    <name type="scientific">Paracoccus mutanolyticus</name>
    <dbReference type="NCBI Taxonomy" id="1499308"/>
    <lineage>
        <taxon>Bacteria</taxon>
        <taxon>Pseudomonadati</taxon>
        <taxon>Pseudomonadota</taxon>
        <taxon>Alphaproteobacteria</taxon>
        <taxon>Rhodobacterales</taxon>
        <taxon>Paracoccaceae</taxon>
        <taxon>Paracoccus</taxon>
    </lineage>
</organism>
<dbReference type="RefSeq" id="WP_189654845.1">
    <property type="nucleotide sequence ID" value="NZ_CP030239.1"/>
</dbReference>
<name>A0ABM6WQ80_9RHOB</name>
<keyword evidence="1" id="KW-0812">Transmembrane</keyword>
<keyword evidence="1" id="KW-0472">Membrane</keyword>